<feature type="chain" id="PRO_5046665075" evidence="1">
    <location>
        <begin position="24"/>
        <end position="442"/>
    </location>
</feature>
<gene>
    <name evidence="2" type="ORF">PZE19_26340</name>
</gene>
<evidence type="ECO:0000313" key="2">
    <source>
        <dbReference type="EMBL" id="MDG3007297.1"/>
    </source>
</evidence>
<dbReference type="RefSeq" id="WP_277863582.1">
    <property type="nucleotide sequence ID" value="NZ_JARRAG010000002.1"/>
</dbReference>
<sequence>MRVALSSWTVAALLVLSATAVPAAEPPNDEPWLKPYEGPTRTDVDATTLDGKVLCGYQGWFNTPCDGSGFGFVHWGERLEQPGRGRFTIDLWPDVSEYAPEDLCDVPGLKMPDGSPARLYSAFRKGPVLVHTRWMREYGIDGVFVSRFIGEAADRRRSRHVNRVLANVREGCHREGRVWAMMLDLSTGPRATTKMVMDDWKFLCDQVKVREDSRYLHHQGKPVVLLWGLGFTDRPWSIEQAKELVAFFKDDPTYGGVYLIGGVDARWRTLKGASRKEPEWADVYRSFDAISPWDAGRYVDDASMDRTRKQVWEGDATELKAAGKGYMPTAFPGFSWDNLQRLQPGRSLIPRRKGEFFWRQLATFRDLGIRTVFVGMFDEVDEGTAVYKLADKTPVGPRFVVEEGVPGDWYLRLTGAASRMIRGEAPLSWTIPADLPAPKAGD</sequence>
<evidence type="ECO:0000313" key="3">
    <source>
        <dbReference type="Proteomes" id="UP001216907"/>
    </source>
</evidence>
<keyword evidence="3" id="KW-1185">Reference proteome</keyword>
<name>A0ABT6FI85_9BACT</name>
<organism evidence="2 3">
    <name type="scientific">Paludisphaera mucosa</name>
    <dbReference type="NCBI Taxonomy" id="3030827"/>
    <lineage>
        <taxon>Bacteria</taxon>
        <taxon>Pseudomonadati</taxon>
        <taxon>Planctomycetota</taxon>
        <taxon>Planctomycetia</taxon>
        <taxon>Isosphaerales</taxon>
        <taxon>Isosphaeraceae</taxon>
        <taxon>Paludisphaera</taxon>
    </lineage>
</organism>
<evidence type="ECO:0000256" key="1">
    <source>
        <dbReference type="SAM" id="SignalP"/>
    </source>
</evidence>
<reference evidence="2 3" key="1">
    <citation type="submission" date="2023-03" db="EMBL/GenBank/DDBJ databases">
        <title>Paludisphaera mucosa sp. nov. a novel planctomycete from northern fen.</title>
        <authorList>
            <person name="Ivanova A."/>
        </authorList>
    </citation>
    <scope>NUCLEOTIDE SEQUENCE [LARGE SCALE GENOMIC DNA]</scope>
    <source>
        <strain evidence="2 3">Pla2</strain>
    </source>
</reference>
<dbReference type="CDD" id="cd11576">
    <property type="entry name" value="GH99_GH71_like_2"/>
    <property type="match status" value="1"/>
</dbReference>
<dbReference type="Proteomes" id="UP001216907">
    <property type="component" value="Unassembled WGS sequence"/>
</dbReference>
<comment type="caution">
    <text evidence="2">The sequence shown here is derived from an EMBL/GenBank/DDBJ whole genome shotgun (WGS) entry which is preliminary data.</text>
</comment>
<feature type="signal peptide" evidence="1">
    <location>
        <begin position="1"/>
        <end position="23"/>
    </location>
</feature>
<keyword evidence="1" id="KW-0732">Signal</keyword>
<proteinExistence type="predicted"/>
<dbReference type="EMBL" id="JARRAG010000002">
    <property type="protein sequence ID" value="MDG3007297.1"/>
    <property type="molecule type" value="Genomic_DNA"/>
</dbReference>
<dbReference type="Gene3D" id="3.20.20.80">
    <property type="entry name" value="Glycosidases"/>
    <property type="match status" value="1"/>
</dbReference>
<protein>
    <submittedName>
        <fullName evidence="2">Glycoside hydrolase family 71/99-like protein</fullName>
    </submittedName>
</protein>
<accession>A0ABT6FI85</accession>